<keyword evidence="2" id="KW-1185">Reference proteome</keyword>
<evidence type="ECO:0000313" key="2">
    <source>
        <dbReference type="Proteomes" id="UP000619761"/>
    </source>
</evidence>
<sequence>MNIGLIIILVVVVAVILGPIRMMQPTAAQKTREKMRLMARARGAHYSMRNIPQQADEQEKPAAMPVYFLPPAETQTEKGWMLVRANYQHEINLLGWWAWQGAARASDAELKVLHTYLPALPESVRALSAGSEGIYVFWNERGGEPVLEQVLQLLESLKQAAEKKT</sequence>
<name>A0ABQ3B2R0_9GAMM</name>
<evidence type="ECO:0000313" key="1">
    <source>
        <dbReference type="EMBL" id="GGY71600.1"/>
    </source>
</evidence>
<proteinExistence type="predicted"/>
<dbReference type="Proteomes" id="UP000619761">
    <property type="component" value="Unassembled WGS sequence"/>
</dbReference>
<dbReference type="RefSeq" id="WP_189417316.1">
    <property type="nucleotide sequence ID" value="NZ_BMYZ01000001.1"/>
</dbReference>
<comment type="caution">
    <text evidence="1">The sequence shown here is derived from an EMBL/GenBank/DDBJ whole genome shotgun (WGS) entry which is preliminary data.</text>
</comment>
<accession>A0ABQ3B2R0</accession>
<reference evidence="2" key="1">
    <citation type="journal article" date="2019" name="Int. J. Syst. Evol. Microbiol.">
        <title>The Global Catalogue of Microorganisms (GCM) 10K type strain sequencing project: providing services to taxonomists for standard genome sequencing and annotation.</title>
        <authorList>
            <consortium name="The Broad Institute Genomics Platform"/>
            <consortium name="The Broad Institute Genome Sequencing Center for Infectious Disease"/>
            <person name="Wu L."/>
            <person name="Ma J."/>
        </authorList>
    </citation>
    <scope>NUCLEOTIDE SEQUENCE [LARGE SCALE GENOMIC DNA]</scope>
    <source>
        <strain evidence="2">KCTC 32239</strain>
    </source>
</reference>
<gene>
    <name evidence="1" type="ORF">GCM10011613_15520</name>
</gene>
<protein>
    <recommendedName>
        <fullName evidence="3">Preprotein translocase subunit YajC</fullName>
    </recommendedName>
</protein>
<dbReference type="EMBL" id="BMYZ01000001">
    <property type="protein sequence ID" value="GGY71600.1"/>
    <property type="molecule type" value="Genomic_DNA"/>
</dbReference>
<evidence type="ECO:0008006" key="3">
    <source>
        <dbReference type="Google" id="ProtNLM"/>
    </source>
</evidence>
<organism evidence="1 2">
    <name type="scientific">Cellvibrio zantedeschiae</name>
    <dbReference type="NCBI Taxonomy" id="1237077"/>
    <lineage>
        <taxon>Bacteria</taxon>
        <taxon>Pseudomonadati</taxon>
        <taxon>Pseudomonadota</taxon>
        <taxon>Gammaproteobacteria</taxon>
        <taxon>Cellvibrionales</taxon>
        <taxon>Cellvibrionaceae</taxon>
        <taxon>Cellvibrio</taxon>
    </lineage>
</organism>